<accession>A0A8T9B6R6</accession>
<dbReference type="OrthoDB" id="5386330at2759"/>
<dbReference type="GO" id="GO:0001228">
    <property type="term" value="F:DNA-binding transcription activator activity, RNA polymerase II-specific"/>
    <property type="evidence" value="ECO:0007669"/>
    <property type="project" value="TreeGrafter"/>
</dbReference>
<evidence type="ECO:0000313" key="1">
    <source>
        <dbReference type="EMBL" id="TVY15744.1"/>
    </source>
</evidence>
<dbReference type="PANTHER" id="PTHR47784:SF5">
    <property type="entry name" value="STEROL UPTAKE CONTROL PROTEIN 2"/>
    <property type="match status" value="1"/>
</dbReference>
<comment type="caution">
    <text evidence="1">The sequence shown here is derived from an EMBL/GenBank/DDBJ whole genome shotgun (WGS) entry which is preliminary data.</text>
</comment>
<gene>
    <name evidence="1" type="primary">UPC2_6</name>
    <name evidence="1" type="ORF">LARI1_G006984</name>
</gene>
<protein>
    <submittedName>
        <fullName evidence="1">Sterol uptake control protein 2</fullName>
    </submittedName>
</protein>
<organism evidence="1 2">
    <name type="scientific">Lachnellula arida</name>
    <dbReference type="NCBI Taxonomy" id="1316785"/>
    <lineage>
        <taxon>Eukaryota</taxon>
        <taxon>Fungi</taxon>
        <taxon>Dikarya</taxon>
        <taxon>Ascomycota</taxon>
        <taxon>Pezizomycotina</taxon>
        <taxon>Leotiomycetes</taxon>
        <taxon>Helotiales</taxon>
        <taxon>Lachnaceae</taxon>
        <taxon>Lachnellula</taxon>
    </lineage>
</organism>
<dbReference type="EMBL" id="QGMF01000455">
    <property type="protein sequence ID" value="TVY15744.1"/>
    <property type="molecule type" value="Genomic_DNA"/>
</dbReference>
<dbReference type="InterPro" id="IPR021858">
    <property type="entry name" value="Fun_TF"/>
</dbReference>
<dbReference type="AlphaFoldDB" id="A0A8T9B6R6"/>
<evidence type="ECO:0000313" key="2">
    <source>
        <dbReference type="Proteomes" id="UP000469559"/>
    </source>
</evidence>
<proteinExistence type="predicted"/>
<dbReference type="InterPro" id="IPR053157">
    <property type="entry name" value="Sterol_Uptake_Regulator"/>
</dbReference>
<reference evidence="1 2" key="1">
    <citation type="submission" date="2018-05" db="EMBL/GenBank/DDBJ databases">
        <title>Whole genome sequencing for identification of molecular markers to develop diagnostic detection tools for the regulated plant pathogen Lachnellula willkommii.</title>
        <authorList>
            <person name="Giroux E."/>
            <person name="Bilodeau G."/>
        </authorList>
    </citation>
    <scope>NUCLEOTIDE SEQUENCE [LARGE SCALE GENOMIC DNA]</scope>
    <source>
        <strain evidence="1 2">CBS 203.66</strain>
    </source>
</reference>
<keyword evidence="2" id="KW-1185">Reference proteome</keyword>
<dbReference type="Pfam" id="PF11951">
    <property type="entry name" value="Fungal_trans_2"/>
    <property type="match status" value="1"/>
</dbReference>
<name>A0A8T9B6R6_9HELO</name>
<dbReference type="PANTHER" id="PTHR47784">
    <property type="entry name" value="STEROL UPTAKE CONTROL PROTEIN 2"/>
    <property type="match status" value="1"/>
</dbReference>
<sequence>MSGGFENSLLSSPGYTTSPAVPGEIHHDIGNQAFGMMDLELFHFFLTETCLTISECPDRQRLWQHVVPRIAFTHHFLLRGILSFAALHLAHTQPERRESLWAEASSHYDVGVRLFHIEVLDITPFNCDACFAFSSLLAAHAWPFSHQTSDLFFSTSPTAEQAFSTTWASLLRGVRILLDTAWDWIANGPLGPLLEPLITMDPAIVRKANPEISARLTGLSQLWDPAPAKYNTAEIEALSESLVLIQAACGILNSPPSERPLSAISLALAWPTCIPATFLGLVDRLEPEALIILAHYSLILNQVDEVWFMHGMSRQLLQTIRERIGKDWESWIAWPLQDLALSELNLLKNHMDESPPHSTFLFP</sequence>
<dbReference type="Proteomes" id="UP000469559">
    <property type="component" value="Unassembled WGS sequence"/>
</dbReference>